<dbReference type="EMBL" id="FODT01000004">
    <property type="protein sequence ID" value="SEO74475.1"/>
    <property type="molecule type" value="Genomic_DNA"/>
</dbReference>
<feature type="short sequence motif" description="GXGXXG" evidence="4">
    <location>
        <begin position="75"/>
        <end position="80"/>
    </location>
</feature>
<feature type="domain" description="PNPLA" evidence="6">
    <location>
        <begin position="71"/>
        <end position="266"/>
    </location>
</feature>
<dbReference type="SUPFAM" id="SSF52151">
    <property type="entry name" value="FabD/lysophospholipase-like"/>
    <property type="match status" value="1"/>
</dbReference>
<dbReference type="InterPro" id="IPR050301">
    <property type="entry name" value="NTE"/>
</dbReference>
<dbReference type="Proteomes" id="UP000199615">
    <property type="component" value="Unassembled WGS sequence"/>
</dbReference>
<evidence type="ECO:0000313" key="7">
    <source>
        <dbReference type="EMBL" id="SEO74475.1"/>
    </source>
</evidence>
<sequence length="397" mass="42821">MRNIQRSLVVPLVIALSGLLAGCASQPRVPYTAAEAADARVLDLTNLRRYADEPAAAFRDDKLIAGPRTYLALSGGGADGAYGAGVLNGWTETGTRPSFSIVSGVSTGALIAPFAFLGPQYDPTLREFYTSGIAESLLDSLNPFNAIFGSGLFGNTRLRELVAQYIDADFVAAVAAEHAKGRLLFVVTTNLDSQRAVIWNLGRIASLHTMEGLNLFRDVVAASASLPAVFPPMLVNAQAAGVRFQEMHVDGGVTAPVLTLPEAYLLRNASWGKSLDLQLYILMNNKIEPEFQVVQNRTLEIAARSSSTLIKAQTRSILYTTYDFARRNKYGFNLTYIETERPPSPAGFDTAYMRALFQYGYDRARSGHAWSKSPPPLGPAVAPVADTAPVRRLAGAN</sequence>
<feature type="short sequence motif" description="DGA/G" evidence="4">
    <location>
        <begin position="250"/>
        <end position="252"/>
    </location>
</feature>
<accession>A0A1H8S753</accession>
<keyword evidence="2 4" id="KW-0442">Lipid degradation</keyword>
<feature type="active site" description="Proton acceptor" evidence="4">
    <location>
        <position position="250"/>
    </location>
</feature>
<dbReference type="OrthoDB" id="323481at2"/>
<gene>
    <name evidence="7" type="ORF">SAMN05444123_104318</name>
</gene>
<keyword evidence="5" id="KW-0732">Signal</keyword>
<evidence type="ECO:0000256" key="4">
    <source>
        <dbReference type="PROSITE-ProRule" id="PRU01161"/>
    </source>
</evidence>
<evidence type="ECO:0000259" key="6">
    <source>
        <dbReference type="PROSITE" id="PS51635"/>
    </source>
</evidence>
<feature type="chain" id="PRO_5011726401" evidence="5">
    <location>
        <begin position="22"/>
        <end position="397"/>
    </location>
</feature>
<name>A0A1H8S753_9BRAD</name>
<organism evidence="7 8">
    <name type="scientific">Rhodopseudomonas pseudopalustris</name>
    <dbReference type="NCBI Taxonomy" id="1513892"/>
    <lineage>
        <taxon>Bacteria</taxon>
        <taxon>Pseudomonadati</taxon>
        <taxon>Pseudomonadota</taxon>
        <taxon>Alphaproteobacteria</taxon>
        <taxon>Hyphomicrobiales</taxon>
        <taxon>Nitrobacteraceae</taxon>
        <taxon>Rhodopseudomonas</taxon>
    </lineage>
</organism>
<dbReference type="PROSITE" id="PS51635">
    <property type="entry name" value="PNPLA"/>
    <property type="match status" value="1"/>
</dbReference>
<feature type="signal peptide" evidence="5">
    <location>
        <begin position="1"/>
        <end position="21"/>
    </location>
</feature>
<evidence type="ECO:0000313" key="8">
    <source>
        <dbReference type="Proteomes" id="UP000199615"/>
    </source>
</evidence>
<evidence type="ECO:0000256" key="2">
    <source>
        <dbReference type="ARBA" id="ARBA00022963"/>
    </source>
</evidence>
<dbReference type="PANTHER" id="PTHR14226:SF74">
    <property type="entry name" value="BLR4684 PROTEIN"/>
    <property type="match status" value="1"/>
</dbReference>
<dbReference type="Gene3D" id="3.40.1090.10">
    <property type="entry name" value="Cytosolic phospholipase A2 catalytic domain"/>
    <property type="match status" value="1"/>
</dbReference>
<dbReference type="GO" id="GO:0016787">
    <property type="term" value="F:hydrolase activity"/>
    <property type="evidence" value="ECO:0007669"/>
    <property type="project" value="UniProtKB-UniRule"/>
</dbReference>
<keyword evidence="1 4" id="KW-0378">Hydrolase</keyword>
<dbReference type="InterPro" id="IPR016035">
    <property type="entry name" value="Acyl_Trfase/lysoPLipase"/>
</dbReference>
<protein>
    <submittedName>
        <fullName evidence="7">Patatin-like phospholipase</fullName>
    </submittedName>
</protein>
<dbReference type="AlphaFoldDB" id="A0A1H8S753"/>
<feature type="active site" description="Nucleophile" evidence="4">
    <location>
        <position position="106"/>
    </location>
</feature>
<dbReference type="PROSITE" id="PS51257">
    <property type="entry name" value="PROKAR_LIPOPROTEIN"/>
    <property type="match status" value="1"/>
</dbReference>
<evidence type="ECO:0000256" key="1">
    <source>
        <dbReference type="ARBA" id="ARBA00022801"/>
    </source>
</evidence>
<keyword evidence="8" id="KW-1185">Reference proteome</keyword>
<feature type="short sequence motif" description="GXSXG" evidence="4">
    <location>
        <begin position="104"/>
        <end position="108"/>
    </location>
</feature>
<dbReference type="GO" id="GO:0016042">
    <property type="term" value="P:lipid catabolic process"/>
    <property type="evidence" value="ECO:0007669"/>
    <property type="project" value="UniProtKB-UniRule"/>
</dbReference>
<dbReference type="PANTHER" id="PTHR14226">
    <property type="entry name" value="NEUROPATHY TARGET ESTERASE/SWISS CHEESE D.MELANOGASTER"/>
    <property type="match status" value="1"/>
</dbReference>
<evidence type="ECO:0000256" key="5">
    <source>
        <dbReference type="SAM" id="SignalP"/>
    </source>
</evidence>
<dbReference type="RefSeq" id="WP_092683729.1">
    <property type="nucleotide sequence ID" value="NZ_FODT01000004.1"/>
</dbReference>
<dbReference type="Pfam" id="PF01734">
    <property type="entry name" value="Patatin"/>
    <property type="match status" value="1"/>
</dbReference>
<reference evidence="8" key="1">
    <citation type="submission" date="2016-10" db="EMBL/GenBank/DDBJ databases">
        <authorList>
            <person name="Varghese N."/>
            <person name="Submissions S."/>
        </authorList>
    </citation>
    <scope>NUCLEOTIDE SEQUENCE [LARGE SCALE GENOMIC DNA]</scope>
    <source>
        <strain evidence="8">DSM 123</strain>
    </source>
</reference>
<dbReference type="InterPro" id="IPR002641">
    <property type="entry name" value="PNPLA_dom"/>
</dbReference>
<proteinExistence type="predicted"/>
<keyword evidence="3 4" id="KW-0443">Lipid metabolism</keyword>
<evidence type="ECO:0000256" key="3">
    <source>
        <dbReference type="ARBA" id="ARBA00023098"/>
    </source>
</evidence>